<evidence type="ECO:0000313" key="3">
    <source>
        <dbReference type="Proteomes" id="UP000604046"/>
    </source>
</evidence>
<dbReference type="OrthoDB" id="433844at2759"/>
<organism evidence="2 3">
    <name type="scientific">Symbiodinium natans</name>
    <dbReference type="NCBI Taxonomy" id="878477"/>
    <lineage>
        <taxon>Eukaryota</taxon>
        <taxon>Sar</taxon>
        <taxon>Alveolata</taxon>
        <taxon>Dinophyceae</taxon>
        <taxon>Suessiales</taxon>
        <taxon>Symbiodiniaceae</taxon>
        <taxon>Symbiodinium</taxon>
    </lineage>
</organism>
<name>A0A812PMM5_9DINO</name>
<gene>
    <name evidence="2" type="primary">Rh2b</name>
    <name evidence="2" type="ORF">SNAT2548_LOCUS19003</name>
</gene>
<comment type="caution">
    <text evidence="2">The sequence shown here is derived from an EMBL/GenBank/DDBJ whole genome shotgun (WGS) entry which is preliminary data.</text>
</comment>
<sequence length="540" mass="61775">MALTGVYNGRYFDHLCLTNLIPRFVYRALREDEDTLAGLRARDPCANRSIMEALEEGSVSNQYLHTTVSPFVALYYAEAFGRNSKRQIVEIDLQGFSGQVVDVSNSQACHRHGVKHGTKAYNFAVKHQVVMLSGYIHPSRLGKKVLATSDLHGLPKGSSCDDFVSTLPYSVQRELNNWRPGPPGATCRKPEVYGSQPQSVCSDDAAQDAVLKQAAEDLHKDIASMQAKIVKLQARKTLLDSISRPILERAEREARRKEEERQRKLEEERLEQERLASVKRKREEEERQEEARREEQRRKRQRREAEESRGTRISAQSCNVQDHVLENFDRQALHVALGNSSYIMLWDYAKGQSWKGIPQELFNKLNGRGYRQSHAVLAALCPDSHQTYYVQFKDGSSQWSGPGSFTEAVQDSGRRSFVAFGPRGSWFVAWEGGAWRHNGLPRSLQNMLNSNRHRSVAFLSISGIDHHMDDDFDRIDCDFDRDVDDAAWFVRWADEKHPAWKLSNAPQSLSDKIQEVQERGGKVRSVEFGRYENWVLRYSD</sequence>
<protein>
    <submittedName>
        <fullName evidence="2">Rh2b protein</fullName>
    </submittedName>
</protein>
<accession>A0A812PMM5</accession>
<dbReference type="EMBL" id="CAJNDS010002161">
    <property type="protein sequence ID" value="CAE7356671.1"/>
    <property type="molecule type" value="Genomic_DNA"/>
</dbReference>
<feature type="compositionally biased region" description="Basic and acidic residues" evidence="1">
    <location>
        <begin position="251"/>
        <end position="310"/>
    </location>
</feature>
<dbReference type="AlphaFoldDB" id="A0A812PMM5"/>
<keyword evidence="3" id="KW-1185">Reference proteome</keyword>
<evidence type="ECO:0000313" key="2">
    <source>
        <dbReference type="EMBL" id="CAE7356671.1"/>
    </source>
</evidence>
<dbReference type="Proteomes" id="UP000604046">
    <property type="component" value="Unassembled WGS sequence"/>
</dbReference>
<feature type="region of interest" description="Disordered" evidence="1">
    <location>
        <begin position="251"/>
        <end position="314"/>
    </location>
</feature>
<reference evidence="2" key="1">
    <citation type="submission" date="2021-02" db="EMBL/GenBank/DDBJ databases">
        <authorList>
            <person name="Dougan E. K."/>
            <person name="Rhodes N."/>
            <person name="Thang M."/>
            <person name="Chan C."/>
        </authorList>
    </citation>
    <scope>NUCLEOTIDE SEQUENCE</scope>
</reference>
<evidence type="ECO:0000256" key="1">
    <source>
        <dbReference type="SAM" id="MobiDB-lite"/>
    </source>
</evidence>
<proteinExistence type="predicted"/>